<sequence>MEKKAWWKESVVYQIYPRSFNDSNGDGIGDLKGIIEKLDYVKDLGVDVIWLCPIYQSPNDDNGYDISDYQGIMKEFGTMKDFDTLLEEAHNRGLKILMDLVVNHTSDEHAWFIESRKGEDPFYRDFYIWSKEKPNNWESYFGGFAWEYDETRKEYYLHLFSKKQPDLNWKNPNVREKVYEMMTWWLEKGIDGFRMDVINLISKMDGFPEGEPIPHTPYTEKNPYVVCGPHLHEYLKEMNQKVLSKYDIMTVGEALNITLEEGKKITDEREHELQMIFHFEHMNVEYPGKEKWTDKRFKLVDLKKILAKWQDGLKDHGWNSLYWNNHDQPRVVSRFGDDGEYWEPSAKMLATCLHLMKGTPYIYQGEEIGMTNVKFPSISDYRDIEILAAYDKYTKMLGYTHEQMMKCIYSFGRDNGRTPMQWNDSKNAGFTQGTPWIGVNPNYTKINVEKQLRDKNSILHYYKKLIKLRKSHEIIVYGDFKMLYEEDPNLFVYERILEGEKILVVLNFTKEEQTFNPPEEWLGKEAEVLISNYENEGKITEKTLKPYEAVAYLLKN</sequence>
<keyword evidence="5" id="KW-1185">Reference proteome</keyword>
<evidence type="ECO:0000256" key="1">
    <source>
        <dbReference type="ARBA" id="ARBA00008061"/>
    </source>
</evidence>
<dbReference type="Pfam" id="PF16657">
    <property type="entry name" value="Malt_amylase_C"/>
    <property type="match status" value="1"/>
</dbReference>
<dbReference type="InterPro" id="IPR006047">
    <property type="entry name" value="GH13_cat_dom"/>
</dbReference>
<protein>
    <submittedName>
        <fullName evidence="4">Alpha-glucosidase</fullName>
    </submittedName>
</protein>
<dbReference type="SMART" id="SM00642">
    <property type="entry name" value="Aamy"/>
    <property type="match status" value="1"/>
</dbReference>
<name>A0ABZ2Y1L6_9FIRM</name>
<dbReference type="InterPro" id="IPR013780">
    <property type="entry name" value="Glyco_hydro_b"/>
</dbReference>
<dbReference type="Proteomes" id="UP001486565">
    <property type="component" value="Chromosome"/>
</dbReference>
<dbReference type="InterPro" id="IPR045857">
    <property type="entry name" value="O16G_dom_2"/>
</dbReference>
<comment type="similarity">
    <text evidence="1">Belongs to the glycosyl hydrolase 13 family.</text>
</comment>
<proteinExistence type="inferred from homology"/>
<dbReference type="SUPFAM" id="SSF51445">
    <property type="entry name" value="(Trans)glycosidases"/>
    <property type="match status" value="1"/>
</dbReference>
<dbReference type="Gene3D" id="2.60.40.1180">
    <property type="entry name" value="Golgi alpha-mannosidase II"/>
    <property type="match status" value="1"/>
</dbReference>
<dbReference type="CDD" id="cd11333">
    <property type="entry name" value="AmyAc_SI_OligoGlu_DGase"/>
    <property type="match status" value="1"/>
</dbReference>
<dbReference type="SUPFAM" id="SSF51011">
    <property type="entry name" value="Glycosyl hydrolase domain"/>
    <property type="match status" value="1"/>
</dbReference>
<dbReference type="Gene3D" id="3.20.20.80">
    <property type="entry name" value="Glycosidases"/>
    <property type="match status" value="1"/>
</dbReference>
<gene>
    <name evidence="4" type="ORF">QBE51_09655</name>
</gene>
<dbReference type="PANTHER" id="PTHR10357:SF184">
    <property type="entry name" value="OLIGO-1,6-GLUCOSIDASE 1"/>
    <property type="match status" value="1"/>
</dbReference>
<dbReference type="Gene3D" id="3.90.400.10">
    <property type="entry name" value="Oligo-1,6-glucosidase, Domain 2"/>
    <property type="match status" value="1"/>
</dbReference>
<organism evidence="4 5">
    <name type="scientific">Defluviitalea saccharophila</name>
    <dbReference type="NCBI Taxonomy" id="879970"/>
    <lineage>
        <taxon>Bacteria</taxon>
        <taxon>Bacillati</taxon>
        <taxon>Bacillota</taxon>
        <taxon>Clostridia</taxon>
        <taxon>Lachnospirales</taxon>
        <taxon>Defluviitaleaceae</taxon>
        <taxon>Defluviitalea</taxon>
    </lineage>
</organism>
<dbReference type="NCBIfam" id="NF008183">
    <property type="entry name" value="PRK10933.1"/>
    <property type="match status" value="1"/>
</dbReference>
<evidence type="ECO:0000313" key="5">
    <source>
        <dbReference type="Proteomes" id="UP001486565"/>
    </source>
</evidence>
<keyword evidence="2" id="KW-0378">Hydrolase</keyword>
<dbReference type="InterPro" id="IPR017853">
    <property type="entry name" value="GH"/>
</dbReference>
<dbReference type="Pfam" id="PF00128">
    <property type="entry name" value="Alpha-amylase"/>
    <property type="match status" value="1"/>
</dbReference>
<accession>A0ABZ2Y1L6</accession>
<dbReference type="InterPro" id="IPR032091">
    <property type="entry name" value="Malt_amylase-like_C"/>
</dbReference>
<feature type="domain" description="Glycosyl hydrolase family 13 catalytic" evidence="3">
    <location>
        <begin position="14"/>
        <end position="417"/>
    </location>
</feature>
<dbReference type="PANTHER" id="PTHR10357">
    <property type="entry name" value="ALPHA-AMYLASE FAMILY MEMBER"/>
    <property type="match status" value="1"/>
</dbReference>
<reference evidence="4 5" key="1">
    <citation type="submission" date="2023-03" db="EMBL/GenBank/DDBJ databases">
        <title>Novel Species.</title>
        <authorList>
            <person name="Ma S."/>
        </authorList>
    </citation>
    <scope>NUCLEOTIDE SEQUENCE [LARGE SCALE GENOMIC DNA]</scope>
    <source>
        <strain evidence="4 5">LIND6LT2</strain>
    </source>
</reference>
<evidence type="ECO:0000259" key="3">
    <source>
        <dbReference type="SMART" id="SM00642"/>
    </source>
</evidence>
<dbReference type="EMBL" id="CP121687">
    <property type="protein sequence ID" value="WZL69065.1"/>
    <property type="molecule type" value="Genomic_DNA"/>
</dbReference>
<dbReference type="RefSeq" id="WP_341876069.1">
    <property type="nucleotide sequence ID" value="NZ_CP121687.1"/>
</dbReference>
<evidence type="ECO:0000313" key="4">
    <source>
        <dbReference type="EMBL" id="WZL69065.1"/>
    </source>
</evidence>
<evidence type="ECO:0000256" key="2">
    <source>
        <dbReference type="ARBA" id="ARBA00022801"/>
    </source>
</evidence>